<evidence type="ECO:0000256" key="7">
    <source>
        <dbReference type="SAM" id="Phobius"/>
    </source>
</evidence>
<accession>A0A0L6W1V6</accession>
<keyword evidence="3 7" id="KW-0812">Transmembrane</keyword>
<evidence type="ECO:0000256" key="4">
    <source>
        <dbReference type="ARBA" id="ARBA00022989"/>
    </source>
</evidence>
<feature type="transmembrane region" description="Helical" evidence="7">
    <location>
        <begin position="143"/>
        <end position="161"/>
    </location>
</feature>
<feature type="transmembrane region" description="Helical" evidence="7">
    <location>
        <begin position="88"/>
        <end position="110"/>
    </location>
</feature>
<dbReference type="Pfam" id="PF00892">
    <property type="entry name" value="EamA"/>
    <property type="match status" value="2"/>
</dbReference>
<dbReference type="InterPro" id="IPR037185">
    <property type="entry name" value="EmrE-like"/>
</dbReference>
<keyword evidence="10" id="KW-1185">Reference proteome</keyword>
<feature type="region of interest" description="Disordered" evidence="6">
    <location>
        <begin position="291"/>
        <end position="310"/>
    </location>
</feature>
<comment type="caution">
    <text evidence="9">The sequence shown here is derived from an EMBL/GenBank/DDBJ whole genome shotgun (WGS) entry which is preliminary data.</text>
</comment>
<dbReference type="InterPro" id="IPR050638">
    <property type="entry name" value="AA-Vitamin_Transporters"/>
</dbReference>
<protein>
    <recommendedName>
        <fullName evidence="8">EamA domain-containing protein</fullName>
    </recommendedName>
</protein>
<evidence type="ECO:0000256" key="2">
    <source>
        <dbReference type="ARBA" id="ARBA00007362"/>
    </source>
</evidence>
<feature type="compositionally biased region" description="Basic and acidic residues" evidence="6">
    <location>
        <begin position="299"/>
        <end position="310"/>
    </location>
</feature>
<gene>
    <name evidence="9" type="ORF">Tfer_1878</name>
</gene>
<comment type="subcellular location">
    <subcellularLocation>
        <location evidence="1">Membrane</location>
        <topology evidence="1">Multi-pass membrane protein</topology>
    </subcellularLocation>
</comment>
<dbReference type="PATRIC" id="fig|281456.6.peg.1972"/>
<sequence length="310" mass="33709">MNAVFFAALCLIWGSTWMAIKINLGSFPPFFSAGLRFLLAGFVLLAAMKFAKVSFPGEWRKLSPSFVFGLLNGISYGLIYWGEQYIPSGLTAVLNASLPFFSIIFAAMFIGERITLRKVFGSIIGFAGVLLLFYESLSELGSGKIMGEIAIVVAAAVYALAGVHVKKRSSVEPLAAVTVQMLTAAAVLLLVALPVEYGAAVHFTWRGLAAFMYLSLFGSAVAFYLYNHLILRMEVTALSYTSLITPAIATLLGVLIMEEELNGFMIIGMILIFTGTAIINIKGAHRSRDKLPDLSADSEPYRQSEELRQS</sequence>
<dbReference type="PANTHER" id="PTHR32322">
    <property type="entry name" value="INNER MEMBRANE TRANSPORTER"/>
    <property type="match status" value="1"/>
</dbReference>
<dbReference type="InterPro" id="IPR000620">
    <property type="entry name" value="EamA_dom"/>
</dbReference>
<evidence type="ECO:0000256" key="5">
    <source>
        <dbReference type="ARBA" id="ARBA00023136"/>
    </source>
</evidence>
<dbReference type="Proteomes" id="UP000037175">
    <property type="component" value="Unassembled WGS sequence"/>
</dbReference>
<dbReference type="SUPFAM" id="SSF103481">
    <property type="entry name" value="Multidrug resistance efflux transporter EmrE"/>
    <property type="match status" value="2"/>
</dbReference>
<feature type="domain" description="EamA" evidence="8">
    <location>
        <begin position="4"/>
        <end position="133"/>
    </location>
</feature>
<feature type="transmembrane region" description="Helical" evidence="7">
    <location>
        <begin position="62"/>
        <end position="82"/>
    </location>
</feature>
<evidence type="ECO:0000256" key="1">
    <source>
        <dbReference type="ARBA" id="ARBA00004141"/>
    </source>
</evidence>
<dbReference type="RefSeq" id="WP_052218119.1">
    <property type="nucleotide sequence ID" value="NZ_LGTE01000012.1"/>
</dbReference>
<dbReference type="GO" id="GO:0016020">
    <property type="term" value="C:membrane"/>
    <property type="evidence" value="ECO:0007669"/>
    <property type="project" value="UniProtKB-SubCell"/>
</dbReference>
<organism evidence="9 10">
    <name type="scientific">Thermincola ferriacetica</name>
    <dbReference type="NCBI Taxonomy" id="281456"/>
    <lineage>
        <taxon>Bacteria</taxon>
        <taxon>Bacillati</taxon>
        <taxon>Bacillota</taxon>
        <taxon>Clostridia</taxon>
        <taxon>Eubacteriales</taxon>
        <taxon>Thermincolaceae</taxon>
        <taxon>Thermincola</taxon>
    </lineage>
</organism>
<keyword evidence="5 7" id="KW-0472">Membrane</keyword>
<evidence type="ECO:0000259" key="8">
    <source>
        <dbReference type="Pfam" id="PF00892"/>
    </source>
</evidence>
<feature type="transmembrane region" description="Helical" evidence="7">
    <location>
        <begin position="238"/>
        <end position="257"/>
    </location>
</feature>
<feature type="transmembrane region" description="Helical" evidence="7">
    <location>
        <begin position="28"/>
        <end position="50"/>
    </location>
</feature>
<dbReference type="EMBL" id="LGTE01000012">
    <property type="protein sequence ID" value="KNZ69436.1"/>
    <property type="molecule type" value="Genomic_DNA"/>
</dbReference>
<dbReference type="AlphaFoldDB" id="A0A0L6W1V6"/>
<feature type="transmembrane region" description="Helical" evidence="7">
    <location>
        <begin position="119"/>
        <end position="137"/>
    </location>
</feature>
<feature type="transmembrane region" description="Helical" evidence="7">
    <location>
        <begin position="173"/>
        <end position="193"/>
    </location>
</feature>
<evidence type="ECO:0000313" key="10">
    <source>
        <dbReference type="Proteomes" id="UP000037175"/>
    </source>
</evidence>
<dbReference type="Gene3D" id="1.10.3730.20">
    <property type="match status" value="1"/>
</dbReference>
<name>A0A0L6W1V6_9FIRM</name>
<feature type="transmembrane region" description="Helical" evidence="7">
    <location>
        <begin position="263"/>
        <end position="281"/>
    </location>
</feature>
<dbReference type="PANTHER" id="PTHR32322:SF2">
    <property type="entry name" value="EAMA DOMAIN-CONTAINING PROTEIN"/>
    <property type="match status" value="1"/>
</dbReference>
<evidence type="ECO:0000256" key="6">
    <source>
        <dbReference type="SAM" id="MobiDB-lite"/>
    </source>
</evidence>
<comment type="similarity">
    <text evidence="2">Belongs to the EamA transporter family.</text>
</comment>
<evidence type="ECO:0000313" key="9">
    <source>
        <dbReference type="EMBL" id="KNZ69436.1"/>
    </source>
</evidence>
<keyword evidence="4 7" id="KW-1133">Transmembrane helix</keyword>
<reference evidence="10" key="1">
    <citation type="submission" date="2015-07" db="EMBL/GenBank/DDBJ databases">
        <title>Complete Genome of Thermincola ferriacetica strain Z-0001T.</title>
        <authorList>
            <person name="Lusk B."/>
            <person name="Badalamenti J.P."/>
            <person name="Parameswaran P."/>
            <person name="Bond D.R."/>
            <person name="Torres C.I."/>
        </authorList>
    </citation>
    <scope>NUCLEOTIDE SEQUENCE [LARGE SCALE GENOMIC DNA]</scope>
    <source>
        <strain evidence="10">Z-0001</strain>
    </source>
</reference>
<evidence type="ECO:0000256" key="3">
    <source>
        <dbReference type="ARBA" id="ARBA00022692"/>
    </source>
</evidence>
<feature type="domain" description="EamA" evidence="8">
    <location>
        <begin position="146"/>
        <end position="280"/>
    </location>
</feature>
<feature type="transmembrane region" description="Helical" evidence="7">
    <location>
        <begin position="205"/>
        <end position="226"/>
    </location>
</feature>
<proteinExistence type="inferred from homology"/>